<comment type="similarity">
    <text evidence="2 8">Belongs to the organo anion transporter (TC 2.A.60) family.</text>
</comment>
<keyword evidence="3" id="KW-1003">Cell membrane</keyword>
<dbReference type="PANTHER" id="PTHR11388">
    <property type="entry name" value="ORGANIC ANION TRANSPORTER"/>
    <property type="match status" value="1"/>
</dbReference>
<dbReference type="InterPro" id="IPR036259">
    <property type="entry name" value="MFS_trans_sf"/>
</dbReference>
<comment type="caution">
    <text evidence="8">Lacks conserved residue(s) required for the propagation of feature annotation.</text>
</comment>
<name>V9KET9_CALMI</name>
<dbReference type="GO" id="GO:0043252">
    <property type="term" value="P:sodium-independent organic anion transport"/>
    <property type="evidence" value="ECO:0007669"/>
    <property type="project" value="TreeGrafter"/>
</dbReference>
<organism evidence="10">
    <name type="scientific">Callorhinchus milii</name>
    <name type="common">Ghost shark</name>
    <dbReference type="NCBI Taxonomy" id="7868"/>
    <lineage>
        <taxon>Eukaryota</taxon>
        <taxon>Metazoa</taxon>
        <taxon>Chordata</taxon>
        <taxon>Craniata</taxon>
        <taxon>Vertebrata</taxon>
        <taxon>Chondrichthyes</taxon>
        <taxon>Holocephali</taxon>
        <taxon>Chimaeriformes</taxon>
        <taxon>Callorhinchidae</taxon>
        <taxon>Callorhinchus</taxon>
    </lineage>
</organism>
<feature type="transmembrane region" description="Helical" evidence="8">
    <location>
        <begin position="99"/>
        <end position="120"/>
    </location>
</feature>
<dbReference type="CDD" id="cd17460">
    <property type="entry name" value="MFS_SLCO2B_OATP2B"/>
    <property type="match status" value="1"/>
</dbReference>
<accession>V9KET9</accession>
<dbReference type="Gene3D" id="1.20.1250.20">
    <property type="entry name" value="MFS general substrate transporter like domains"/>
    <property type="match status" value="1"/>
</dbReference>
<comment type="subcellular location">
    <subcellularLocation>
        <location evidence="1 8">Cell membrane</location>
        <topology evidence="1 8">Multi-pass membrane protein</topology>
    </subcellularLocation>
</comment>
<feature type="transmembrane region" description="Helical" evidence="8">
    <location>
        <begin position="205"/>
        <end position="232"/>
    </location>
</feature>
<feature type="transmembrane region" description="Helical" evidence="8">
    <location>
        <begin position="333"/>
        <end position="356"/>
    </location>
</feature>
<keyword evidence="7" id="KW-1015">Disulfide bond</keyword>
<evidence type="ECO:0000256" key="6">
    <source>
        <dbReference type="ARBA" id="ARBA00023136"/>
    </source>
</evidence>
<dbReference type="Pfam" id="PF03137">
    <property type="entry name" value="OATP"/>
    <property type="match status" value="1"/>
</dbReference>
<feature type="transmembrane region" description="Helical" evidence="8">
    <location>
        <begin position="252"/>
        <end position="276"/>
    </location>
</feature>
<dbReference type="GO" id="GO:0016323">
    <property type="term" value="C:basolateral plasma membrane"/>
    <property type="evidence" value="ECO:0007669"/>
    <property type="project" value="TreeGrafter"/>
</dbReference>
<dbReference type="SUPFAM" id="SSF103473">
    <property type="entry name" value="MFS general substrate transporter"/>
    <property type="match status" value="2"/>
</dbReference>
<evidence type="ECO:0000256" key="5">
    <source>
        <dbReference type="ARBA" id="ARBA00022989"/>
    </source>
</evidence>
<dbReference type="PANTHER" id="PTHR11388:SF87">
    <property type="entry name" value="SOLUTE CARRIER ORGANIC ANION TRANSPORTER FAMILY MEMBER 2B1"/>
    <property type="match status" value="1"/>
</dbReference>
<reference evidence="10" key="1">
    <citation type="journal article" date="2014" name="Nature">
        <title>Elephant shark genome provides unique insights into gnathostome evolution.</title>
        <authorList>
            <consortium name="International Elephant Shark Genome Sequencing Consortium"/>
            <person name="Venkatesh B."/>
            <person name="Lee A.P."/>
            <person name="Ravi V."/>
            <person name="Maurya A.K."/>
            <person name="Lian M.M."/>
            <person name="Swann J.B."/>
            <person name="Ohta Y."/>
            <person name="Flajnik M.F."/>
            <person name="Sutoh Y."/>
            <person name="Kasahara M."/>
            <person name="Hoon S."/>
            <person name="Gangu V."/>
            <person name="Roy S.W."/>
            <person name="Irimia M."/>
            <person name="Korzh V."/>
            <person name="Kondrychyn I."/>
            <person name="Lim Z.W."/>
            <person name="Tay B.H."/>
            <person name="Tohari S."/>
            <person name="Kong K.W."/>
            <person name="Ho S."/>
            <person name="Lorente-Galdos B."/>
            <person name="Quilez J."/>
            <person name="Marques-Bonet T."/>
            <person name="Raney B.J."/>
            <person name="Ingham P.W."/>
            <person name="Tay A."/>
            <person name="Hillier L.W."/>
            <person name="Minx P."/>
            <person name="Boehm T."/>
            <person name="Wilson R.K."/>
            <person name="Brenner S."/>
            <person name="Warren W.C."/>
        </authorList>
    </citation>
    <scope>NUCLEOTIDE SEQUENCE</scope>
    <source>
        <tissue evidence="10">Heart</tissue>
    </source>
</reference>
<evidence type="ECO:0000256" key="2">
    <source>
        <dbReference type="ARBA" id="ARBA00009657"/>
    </source>
</evidence>
<feature type="transmembrane region" description="Helical" evidence="8">
    <location>
        <begin position="522"/>
        <end position="547"/>
    </location>
</feature>
<evidence type="ECO:0000256" key="8">
    <source>
        <dbReference type="RuleBase" id="RU362056"/>
    </source>
</evidence>
<keyword evidence="5 8" id="KW-1133">Transmembrane helix</keyword>
<dbReference type="InterPro" id="IPR002350">
    <property type="entry name" value="Kazal_dom"/>
</dbReference>
<keyword evidence="6 8" id="KW-0472">Membrane</keyword>
<dbReference type="GO" id="GO:0016324">
    <property type="term" value="C:apical plasma membrane"/>
    <property type="evidence" value="ECO:0007669"/>
    <property type="project" value="TreeGrafter"/>
</dbReference>
<sequence length="643" mass="70501">MAVKMGVSEPVRRQSSVRLPIPRGNPFHSIKFFVLCHGFLQLSQLMVSGYLKSTISTVEKRFGLTSQTSGMVSSLNEIGNTVFIVFVSYFGSCVHRPRLIGCGGLLVCLATFLMAMPHFLMDSYQYDQTVTGGNMTMANDICQDSSAYRLLRSGKCGADTRTSEQRMLYLLVLGQLLLGIGSVPIQPFGISYIDDFASEQNSPMYLAILFAVSVLGPGFGFVLGFAMLRFFVDLNKVSPDEMNLEPNDPRWVGAWWLGFLVAGTCVALSSVPYFFFPRELTKEVARDLPSPDPAGKSLFSELKSSQVETQKLSLLQFIKKFPFILWRTLRNPVYLLVVLGQVSMSAVISGLAVFMGKFLEKQFTLTASFANLMLGGVTIPGIVIGTIVGGAIMRRLKITMRGAVVMCVVCILVCAGLTSPLLHLGCSTQSIAGINSDLNTSTRTLSPTILLPCSQNCSCDPQAFNPVCASTGLEFVSPCLAGCKSISFTTAQGRVQNYTDCSCLGPGEWATPGTCGAGCSHLLMPFMLLLTLMGFTASLSQTPSFILVLRSVKPQDKSFAIGIQYMLFRALAWLPGPILYGRVIDKTCIHWETKCGEQTACRYYDLDRFRIRYMGVQVLFECGALICFFAASYFVTKRHNRRS</sequence>
<dbReference type="InterPro" id="IPR036058">
    <property type="entry name" value="Kazal_dom_sf"/>
</dbReference>
<dbReference type="GO" id="GO:0015347">
    <property type="term" value="F:sodium-independent organic anion transmembrane transporter activity"/>
    <property type="evidence" value="ECO:0007669"/>
    <property type="project" value="TreeGrafter"/>
</dbReference>
<evidence type="ECO:0000313" key="10">
    <source>
        <dbReference type="EMBL" id="AFO96825.1"/>
    </source>
</evidence>
<dbReference type="SUPFAM" id="SSF100895">
    <property type="entry name" value="Kazal-type serine protease inhibitors"/>
    <property type="match status" value="1"/>
</dbReference>
<dbReference type="PROSITE" id="PS51465">
    <property type="entry name" value="KAZAL_2"/>
    <property type="match status" value="1"/>
</dbReference>
<dbReference type="GO" id="GO:0006811">
    <property type="term" value="P:monoatomic ion transport"/>
    <property type="evidence" value="ECO:0007669"/>
    <property type="project" value="UniProtKB-KW"/>
</dbReference>
<dbReference type="EMBL" id="JW864308">
    <property type="protein sequence ID" value="AFO96825.1"/>
    <property type="molecule type" value="mRNA"/>
</dbReference>
<proteinExistence type="evidence at transcript level"/>
<dbReference type="GO" id="GO:0015125">
    <property type="term" value="F:bile acid transmembrane transporter activity"/>
    <property type="evidence" value="ECO:0007669"/>
    <property type="project" value="TreeGrafter"/>
</dbReference>
<evidence type="ECO:0000259" key="9">
    <source>
        <dbReference type="PROSITE" id="PS51465"/>
    </source>
</evidence>
<feature type="transmembrane region" description="Helical" evidence="8">
    <location>
        <begin position="168"/>
        <end position="193"/>
    </location>
</feature>
<evidence type="ECO:0000256" key="7">
    <source>
        <dbReference type="ARBA" id="ARBA00023157"/>
    </source>
</evidence>
<feature type="transmembrane region" description="Helical" evidence="8">
    <location>
        <begin position="559"/>
        <end position="576"/>
    </location>
</feature>
<keyword evidence="8" id="KW-0813">Transport</keyword>
<evidence type="ECO:0000256" key="3">
    <source>
        <dbReference type="ARBA" id="ARBA00022475"/>
    </source>
</evidence>
<dbReference type="NCBIfam" id="TIGR00805">
    <property type="entry name" value="oat"/>
    <property type="match status" value="1"/>
</dbReference>
<feature type="transmembrane region" description="Helical" evidence="8">
    <location>
        <begin position="71"/>
        <end position="92"/>
    </location>
</feature>
<keyword evidence="4 8" id="KW-0812">Transmembrane</keyword>
<evidence type="ECO:0000256" key="4">
    <source>
        <dbReference type="ARBA" id="ARBA00022692"/>
    </source>
</evidence>
<feature type="transmembrane region" description="Helical" evidence="8">
    <location>
        <begin position="403"/>
        <end position="422"/>
    </location>
</feature>
<feature type="transmembrane region" description="Helical" evidence="8">
    <location>
        <begin position="613"/>
        <end position="635"/>
    </location>
</feature>
<feature type="transmembrane region" description="Helical" evidence="8">
    <location>
        <begin position="368"/>
        <end position="391"/>
    </location>
</feature>
<dbReference type="InterPro" id="IPR004156">
    <property type="entry name" value="OATP"/>
</dbReference>
<evidence type="ECO:0000256" key="1">
    <source>
        <dbReference type="ARBA" id="ARBA00004651"/>
    </source>
</evidence>
<dbReference type="AlphaFoldDB" id="V9KET9"/>
<feature type="domain" description="Kazal-like" evidence="9">
    <location>
        <begin position="447"/>
        <end position="502"/>
    </location>
</feature>
<keyword evidence="8" id="KW-0406">Ion transport</keyword>
<protein>
    <recommendedName>
        <fullName evidence="8">Solute carrier organic anion transporter family member</fullName>
    </recommendedName>
</protein>